<keyword evidence="4" id="KW-0067">ATP-binding</keyword>
<feature type="chain" id="PRO_5045439689" evidence="5">
    <location>
        <begin position="21"/>
        <end position="133"/>
    </location>
</feature>
<keyword evidence="5" id="KW-0732">Signal</keyword>
<name>A0ABR0JIX8_9PEZI</name>
<keyword evidence="2" id="KW-0436">Ligase</keyword>
<evidence type="ECO:0000259" key="6">
    <source>
        <dbReference type="Pfam" id="PF00501"/>
    </source>
</evidence>
<dbReference type="Gene3D" id="3.40.50.12780">
    <property type="entry name" value="N-terminal domain of ligase-like"/>
    <property type="match status" value="1"/>
</dbReference>
<dbReference type="PANTHER" id="PTHR43107:SF15">
    <property type="entry name" value="FATTY ACID TRANSPORT PROTEIN 3, ISOFORM A"/>
    <property type="match status" value="1"/>
</dbReference>
<dbReference type="Pfam" id="PF00501">
    <property type="entry name" value="AMP-binding"/>
    <property type="match status" value="1"/>
</dbReference>
<protein>
    <submittedName>
        <fullName evidence="7">Long-chain fatty acid transporter fat1</fullName>
    </submittedName>
</protein>
<sequence length="133" mass="14956">MDFTNSELFIWMWWALWALGAKPAFVNYNLRGDPLLHCIRTSTARLLFVDEEVKAGFSGDVLQELSSGGFRDGKDAVETVFFSKELELEILATDGVREPDEARGGVRLQDMAILIYTSGTVDWFTETGGRELE</sequence>
<feature type="domain" description="AMP-dependent synthetase/ligase" evidence="6">
    <location>
        <begin position="5"/>
        <end position="120"/>
    </location>
</feature>
<comment type="similarity">
    <text evidence="1">Belongs to the ATP-dependent AMP-binding enzyme family.</text>
</comment>
<organism evidence="7 8">
    <name type="scientific">Cryomyces antarcticus</name>
    <dbReference type="NCBI Taxonomy" id="329879"/>
    <lineage>
        <taxon>Eukaryota</taxon>
        <taxon>Fungi</taxon>
        <taxon>Dikarya</taxon>
        <taxon>Ascomycota</taxon>
        <taxon>Pezizomycotina</taxon>
        <taxon>Dothideomycetes</taxon>
        <taxon>Dothideomycetes incertae sedis</taxon>
        <taxon>Cryomyces</taxon>
    </lineage>
</organism>
<evidence type="ECO:0000313" key="7">
    <source>
        <dbReference type="EMBL" id="KAK5065931.1"/>
    </source>
</evidence>
<feature type="signal peptide" evidence="5">
    <location>
        <begin position="1"/>
        <end position="20"/>
    </location>
</feature>
<dbReference type="PANTHER" id="PTHR43107">
    <property type="entry name" value="LONG-CHAIN FATTY ACID TRANSPORT PROTEIN"/>
    <property type="match status" value="1"/>
</dbReference>
<keyword evidence="3" id="KW-0547">Nucleotide-binding</keyword>
<evidence type="ECO:0000256" key="1">
    <source>
        <dbReference type="ARBA" id="ARBA00006432"/>
    </source>
</evidence>
<dbReference type="InterPro" id="IPR000873">
    <property type="entry name" value="AMP-dep_synth/lig_dom"/>
</dbReference>
<evidence type="ECO:0000256" key="2">
    <source>
        <dbReference type="ARBA" id="ARBA00022598"/>
    </source>
</evidence>
<comment type="caution">
    <text evidence="7">The sequence shown here is derived from an EMBL/GenBank/DDBJ whole genome shotgun (WGS) entry which is preliminary data.</text>
</comment>
<accession>A0ABR0JIX8</accession>
<evidence type="ECO:0000313" key="8">
    <source>
        <dbReference type="Proteomes" id="UP001357485"/>
    </source>
</evidence>
<evidence type="ECO:0000256" key="5">
    <source>
        <dbReference type="SAM" id="SignalP"/>
    </source>
</evidence>
<dbReference type="Proteomes" id="UP001357485">
    <property type="component" value="Unassembled WGS sequence"/>
</dbReference>
<dbReference type="SUPFAM" id="SSF56801">
    <property type="entry name" value="Acetyl-CoA synthetase-like"/>
    <property type="match status" value="1"/>
</dbReference>
<proteinExistence type="inferred from homology"/>
<reference evidence="7 8" key="1">
    <citation type="submission" date="2023-08" db="EMBL/GenBank/DDBJ databases">
        <title>Black Yeasts Isolated from many extreme environments.</title>
        <authorList>
            <person name="Coleine C."/>
            <person name="Stajich J.E."/>
            <person name="Selbmann L."/>
        </authorList>
    </citation>
    <scope>NUCLEOTIDE SEQUENCE [LARGE SCALE GENOMIC DNA]</scope>
    <source>
        <strain evidence="7 8">CCFEE 536</strain>
    </source>
</reference>
<dbReference type="InterPro" id="IPR042099">
    <property type="entry name" value="ANL_N_sf"/>
</dbReference>
<gene>
    <name evidence="7" type="primary">FAT1_2</name>
    <name evidence="7" type="ORF">LTR16_010111</name>
</gene>
<dbReference type="EMBL" id="JAVRRA010027414">
    <property type="protein sequence ID" value="KAK5065931.1"/>
    <property type="molecule type" value="Genomic_DNA"/>
</dbReference>
<evidence type="ECO:0000256" key="4">
    <source>
        <dbReference type="ARBA" id="ARBA00022840"/>
    </source>
</evidence>
<evidence type="ECO:0000256" key="3">
    <source>
        <dbReference type="ARBA" id="ARBA00022741"/>
    </source>
</evidence>
<keyword evidence="8" id="KW-1185">Reference proteome</keyword>